<organism evidence="2 3">
    <name type="scientific">Candidatus Staskawiczbacteria bacterium RIFCSPHIGHO2_02_FULL_33_16</name>
    <dbReference type="NCBI Taxonomy" id="1802204"/>
    <lineage>
        <taxon>Bacteria</taxon>
        <taxon>Candidatus Staskawicziibacteriota</taxon>
    </lineage>
</organism>
<evidence type="ECO:0000313" key="2">
    <source>
        <dbReference type="EMBL" id="OGZ67295.1"/>
    </source>
</evidence>
<comment type="caution">
    <text evidence="2">The sequence shown here is derived from an EMBL/GenBank/DDBJ whole genome shotgun (WGS) entry which is preliminary data.</text>
</comment>
<dbReference type="Pfam" id="PF11074">
    <property type="entry name" value="DUF2779"/>
    <property type="match status" value="1"/>
</dbReference>
<gene>
    <name evidence="2" type="ORF">A3D34_00830</name>
</gene>
<protein>
    <recommendedName>
        <fullName evidence="1">DUF2779 domain-containing protein</fullName>
    </recommendedName>
</protein>
<evidence type="ECO:0000259" key="1">
    <source>
        <dbReference type="Pfam" id="PF11074"/>
    </source>
</evidence>
<name>A0A1G2HXS9_9BACT</name>
<dbReference type="InterPro" id="IPR021301">
    <property type="entry name" value="DUF2779"/>
</dbReference>
<feature type="domain" description="DUF2779" evidence="1">
    <location>
        <begin position="299"/>
        <end position="424"/>
    </location>
</feature>
<reference evidence="2 3" key="1">
    <citation type="journal article" date="2016" name="Nat. Commun.">
        <title>Thousands of microbial genomes shed light on interconnected biogeochemical processes in an aquifer system.</title>
        <authorList>
            <person name="Anantharaman K."/>
            <person name="Brown C.T."/>
            <person name="Hug L.A."/>
            <person name="Sharon I."/>
            <person name="Castelle C.J."/>
            <person name="Probst A.J."/>
            <person name="Thomas B.C."/>
            <person name="Singh A."/>
            <person name="Wilkins M.J."/>
            <person name="Karaoz U."/>
            <person name="Brodie E.L."/>
            <person name="Williams K.H."/>
            <person name="Hubbard S.S."/>
            <person name="Banfield J.F."/>
        </authorList>
    </citation>
    <scope>NUCLEOTIDE SEQUENCE [LARGE SCALE GENOMIC DNA]</scope>
</reference>
<dbReference type="Proteomes" id="UP000179183">
    <property type="component" value="Unassembled WGS sequence"/>
</dbReference>
<sequence length="496" mass="57509">MSIILSKTDYILFRECPKNVWHKFYNPTIWNESKLSEFEKAIIETGNEVELVAHQLFPLGVLIEGRGQESQIKTQDLINKKTKVLFQPVFLKDNFLAAVDILELQNDNSYNIYEVKSTTDVDKKTHYHDLAFQVNLLEKCGVKINKAFVIHLNSEYVRQGEININKLFKIEDVNEQVLNIKEAVAGEMEIALRYLSTEEESIGFCSCVYKGRSNHCATFAHSNPKVPEYGVHDLSRIGNSKAKLQELIDIGIFELKDVPIDFNLSLPQKNQIEAFVQDRILQDKYNIKKELDGFIFPLYFLDYETFPAAIPRFDGFSPYQQIPFQYSLFVLDSQNSEPRHFEFLYTNTDDPTLEFTKSLKNNIGQEGTIIVWNKGFECKINNEIAKRNPGHVLFINSVNARVYDLMEIFGKQYYVHKDFKGRISIKSVLPVLVPELSYKKLGIQEGGLASQKWNEMNLKSTSTQEKEKIIKDLKEYCKLDTFAMYAIWKHLYELVF</sequence>
<dbReference type="AlphaFoldDB" id="A0A1G2HXS9"/>
<accession>A0A1G2HXS9</accession>
<evidence type="ECO:0000313" key="3">
    <source>
        <dbReference type="Proteomes" id="UP000179183"/>
    </source>
</evidence>
<proteinExistence type="predicted"/>
<dbReference type="EMBL" id="MHOQ01000008">
    <property type="protein sequence ID" value="OGZ67295.1"/>
    <property type="molecule type" value="Genomic_DNA"/>
</dbReference>